<name>S1N8P3_9ENTE</name>
<dbReference type="HOGENOM" id="CLU_173158_0_0_9"/>
<comment type="caution">
    <text evidence="1">The sequence shown here is derived from an EMBL/GenBank/DDBJ whole genome shotgun (WGS) entry which is preliminary data.</text>
</comment>
<proteinExistence type="predicted"/>
<dbReference type="Proteomes" id="UP000014127">
    <property type="component" value="Unassembled WGS sequence"/>
</dbReference>
<dbReference type="AlphaFoldDB" id="S1N8P3"/>
<dbReference type="EMBL" id="AHYR01000003">
    <property type="protein sequence ID" value="EOT43122.1"/>
    <property type="molecule type" value="Genomic_DNA"/>
</dbReference>
<protein>
    <submittedName>
        <fullName evidence="1">Uncharacterized protein</fullName>
    </submittedName>
</protein>
<dbReference type="OrthoDB" id="2186315at2"/>
<dbReference type="PATRIC" id="fig|1139219.3.peg.445"/>
<sequence length="79" mass="9298">MQKRLQKLPSAILNALNPDFVFLVWPEKIQHFPARNWDDTQFKKAITDYFTAPIYTTFHSYPVVFEKNSNLILILPGMK</sequence>
<organism evidence="1 2">
    <name type="scientific">Enterococcus dispar ATCC 51266</name>
    <dbReference type="NCBI Taxonomy" id="1139219"/>
    <lineage>
        <taxon>Bacteria</taxon>
        <taxon>Bacillati</taxon>
        <taxon>Bacillota</taxon>
        <taxon>Bacilli</taxon>
        <taxon>Lactobacillales</taxon>
        <taxon>Enterococcaceae</taxon>
        <taxon>Enterococcus</taxon>
    </lineage>
</organism>
<accession>S1N8P3</accession>
<evidence type="ECO:0000313" key="2">
    <source>
        <dbReference type="Proteomes" id="UP000014127"/>
    </source>
</evidence>
<reference evidence="1 2" key="1">
    <citation type="submission" date="2013-03" db="EMBL/GenBank/DDBJ databases">
        <title>The Genome Sequence of Enterococcus dispar ATCC_51266 (Illumina only assembly).</title>
        <authorList>
            <consortium name="The Broad Institute Genomics Platform"/>
            <consortium name="The Broad Institute Genome Sequencing Center for Infectious Disease"/>
            <person name="Earl A."/>
            <person name="Russ C."/>
            <person name="Gilmore M."/>
            <person name="Surin D."/>
            <person name="Walker B."/>
            <person name="Young S."/>
            <person name="Zeng Q."/>
            <person name="Gargeya S."/>
            <person name="Fitzgerald M."/>
            <person name="Haas B."/>
            <person name="Abouelleil A."/>
            <person name="Allen A.W."/>
            <person name="Alvarado L."/>
            <person name="Arachchi H.M."/>
            <person name="Berlin A.M."/>
            <person name="Chapman S.B."/>
            <person name="Gainer-Dewar J."/>
            <person name="Goldberg J."/>
            <person name="Griggs A."/>
            <person name="Gujja S."/>
            <person name="Hansen M."/>
            <person name="Howarth C."/>
            <person name="Imamovic A."/>
            <person name="Ireland A."/>
            <person name="Larimer J."/>
            <person name="McCowan C."/>
            <person name="Murphy C."/>
            <person name="Pearson M."/>
            <person name="Poon T.W."/>
            <person name="Priest M."/>
            <person name="Roberts A."/>
            <person name="Saif S."/>
            <person name="Shea T."/>
            <person name="Sisk P."/>
            <person name="Sykes S."/>
            <person name="Wortman J."/>
            <person name="Nusbaum C."/>
            <person name="Birren B."/>
        </authorList>
    </citation>
    <scope>NUCLEOTIDE SEQUENCE [LARGE SCALE GENOMIC DNA]</scope>
    <source>
        <strain evidence="1 2">ATCC 51266</strain>
    </source>
</reference>
<keyword evidence="2" id="KW-1185">Reference proteome</keyword>
<dbReference type="STRING" id="44009.RV01_GL000757"/>
<gene>
    <name evidence="1" type="ORF">OMK_00475</name>
</gene>
<evidence type="ECO:0000313" key="1">
    <source>
        <dbReference type="EMBL" id="EOT43122.1"/>
    </source>
</evidence>